<dbReference type="EMBL" id="AP027151">
    <property type="protein sequence ID" value="BDV43805.1"/>
    <property type="molecule type" value="Genomic_DNA"/>
</dbReference>
<dbReference type="PRINTS" id="PR00368">
    <property type="entry name" value="FADPNR"/>
</dbReference>
<dbReference type="RefSeq" id="WP_281999926.1">
    <property type="nucleotide sequence ID" value="NZ_AP027151.1"/>
</dbReference>
<feature type="signal peptide" evidence="1">
    <location>
        <begin position="1"/>
        <end position="20"/>
    </location>
</feature>
<dbReference type="SMART" id="SM00769">
    <property type="entry name" value="WHy"/>
    <property type="match status" value="1"/>
</dbReference>
<dbReference type="SUPFAM" id="SSF117070">
    <property type="entry name" value="LEA14-like"/>
    <property type="match status" value="1"/>
</dbReference>
<evidence type="ECO:0000313" key="3">
    <source>
        <dbReference type="EMBL" id="BDV43805.1"/>
    </source>
</evidence>
<dbReference type="InterPro" id="IPR013990">
    <property type="entry name" value="WHy-dom"/>
</dbReference>
<dbReference type="PROSITE" id="PS51257">
    <property type="entry name" value="PROKAR_LIPOPROTEIN"/>
    <property type="match status" value="1"/>
</dbReference>
<sequence length="165" mass="17870">MKKMLLLVGALLSACSLLVAEPQVAVKNLAVVGLGSEGVELDVLLAVTNPNSFSLTLDGYTYDLRVMTLPLASGGQRRRLEFPAAVTTEIRLPVLVRYRDLLAILERHPDPDKIPYHLTGSLQVETPFSTSRVPVGAQGDFRVPARYRPSALLGGLAGLINGWQH</sequence>
<evidence type="ECO:0000259" key="2">
    <source>
        <dbReference type="SMART" id="SM00769"/>
    </source>
</evidence>
<proteinExistence type="predicted"/>
<evidence type="ECO:0000256" key="1">
    <source>
        <dbReference type="SAM" id="SignalP"/>
    </source>
</evidence>
<protein>
    <submittedName>
        <fullName evidence="3">WHy domain-containing lipoprotein</fullName>
    </submittedName>
</protein>
<dbReference type="InterPro" id="IPR004864">
    <property type="entry name" value="LEA_2"/>
</dbReference>
<keyword evidence="3" id="KW-0449">Lipoprotein</keyword>
<reference evidence="3 4" key="1">
    <citation type="submission" date="2022-12" db="EMBL/GenBank/DDBJ databases">
        <title>Polyphasic characterization of Geotalea uranireducens NIT-SL11 newly isolated from a complex of sewage sludge and microbially reduced graphene oxide.</title>
        <authorList>
            <person name="Xie L."/>
            <person name="Yoshida N."/>
            <person name="Meng L."/>
        </authorList>
    </citation>
    <scope>NUCLEOTIDE SEQUENCE [LARGE SCALE GENOMIC DNA]</scope>
    <source>
        <strain evidence="3 4">NIT-SL11</strain>
    </source>
</reference>
<keyword evidence="1" id="KW-0732">Signal</keyword>
<dbReference type="Proteomes" id="UP001317705">
    <property type="component" value="Chromosome"/>
</dbReference>
<accession>A0ABN6VXL4</accession>
<name>A0ABN6VXL4_9BACT</name>
<dbReference type="Gene3D" id="2.60.40.1820">
    <property type="match status" value="1"/>
</dbReference>
<gene>
    <name evidence="3" type="ORF">GURASL_27280</name>
</gene>
<dbReference type="Pfam" id="PF03168">
    <property type="entry name" value="LEA_2"/>
    <property type="match status" value="1"/>
</dbReference>
<organism evidence="3 4">
    <name type="scientific">Geotalea uraniireducens</name>
    <dbReference type="NCBI Taxonomy" id="351604"/>
    <lineage>
        <taxon>Bacteria</taxon>
        <taxon>Pseudomonadati</taxon>
        <taxon>Thermodesulfobacteriota</taxon>
        <taxon>Desulfuromonadia</taxon>
        <taxon>Geobacterales</taxon>
        <taxon>Geobacteraceae</taxon>
        <taxon>Geotalea</taxon>
    </lineage>
</organism>
<keyword evidence="4" id="KW-1185">Reference proteome</keyword>
<evidence type="ECO:0000313" key="4">
    <source>
        <dbReference type="Proteomes" id="UP001317705"/>
    </source>
</evidence>
<feature type="chain" id="PRO_5045705632" evidence="1">
    <location>
        <begin position="21"/>
        <end position="165"/>
    </location>
</feature>
<feature type="domain" description="Water stress and hypersensitive response" evidence="2">
    <location>
        <begin position="24"/>
        <end position="141"/>
    </location>
</feature>